<comment type="caution">
    <text evidence="3">The sequence shown here is derived from an EMBL/GenBank/DDBJ whole genome shotgun (WGS) entry which is preliminary data.</text>
</comment>
<protein>
    <recommendedName>
        <fullName evidence="2">Protein kinase domain-containing protein</fullName>
    </recommendedName>
</protein>
<keyword evidence="4" id="KW-1185">Reference proteome</keyword>
<evidence type="ECO:0000256" key="1">
    <source>
        <dbReference type="SAM" id="MobiDB-lite"/>
    </source>
</evidence>
<dbReference type="PANTHER" id="PTHR33112:SF10">
    <property type="entry name" value="TOL"/>
    <property type="match status" value="1"/>
</dbReference>
<dbReference type="Gene3D" id="3.30.200.20">
    <property type="entry name" value="Phosphorylase Kinase, domain 1"/>
    <property type="match status" value="1"/>
</dbReference>
<reference evidence="4" key="1">
    <citation type="journal article" date="2020" name="Stud. Mycol.">
        <title>101 Dothideomycetes genomes: A test case for predicting lifestyles and emergence of pathogens.</title>
        <authorList>
            <person name="Haridas S."/>
            <person name="Albert R."/>
            <person name="Binder M."/>
            <person name="Bloem J."/>
            <person name="LaButti K."/>
            <person name="Salamov A."/>
            <person name="Andreopoulos B."/>
            <person name="Baker S."/>
            <person name="Barry K."/>
            <person name="Bills G."/>
            <person name="Bluhm B."/>
            <person name="Cannon C."/>
            <person name="Castanera R."/>
            <person name="Culley D."/>
            <person name="Daum C."/>
            <person name="Ezra D."/>
            <person name="Gonzalez J."/>
            <person name="Henrissat B."/>
            <person name="Kuo A."/>
            <person name="Liang C."/>
            <person name="Lipzen A."/>
            <person name="Lutzoni F."/>
            <person name="Magnuson J."/>
            <person name="Mondo S."/>
            <person name="Nolan M."/>
            <person name="Ohm R."/>
            <person name="Pangilinan J."/>
            <person name="Park H.-J."/>
            <person name="Ramirez L."/>
            <person name="Alfaro M."/>
            <person name="Sun H."/>
            <person name="Tritt A."/>
            <person name="Yoshinaga Y."/>
            <person name="Zwiers L.-H."/>
            <person name="Turgeon B."/>
            <person name="Goodwin S."/>
            <person name="Spatafora J."/>
            <person name="Crous P."/>
            <person name="Grigoriev I."/>
        </authorList>
    </citation>
    <scope>NUCLEOTIDE SEQUENCE [LARGE SCALE GENOMIC DNA]</scope>
    <source>
        <strain evidence="4">CBS 304.66</strain>
    </source>
</reference>
<dbReference type="InterPro" id="IPR008271">
    <property type="entry name" value="Ser/Thr_kinase_AS"/>
</dbReference>
<dbReference type="InterPro" id="IPR013087">
    <property type="entry name" value="Znf_C2H2_type"/>
</dbReference>
<feature type="compositionally biased region" description="Low complexity" evidence="1">
    <location>
        <begin position="218"/>
        <end position="230"/>
    </location>
</feature>
<dbReference type="OrthoDB" id="4062651at2759"/>
<feature type="domain" description="Protein kinase" evidence="2">
    <location>
        <begin position="1180"/>
        <end position="1456"/>
    </location>
</feature>
<gene>
    <name evidence="3" type="ORF">CC78DRAFT_587149</name>
</gene>
<dbReference type="Pfam" id="PF06985">
    <property type="entry name" value="HET"/>
    <property type="match status" value="1"/>
</dbReference>
<evidence type="ECO:0000313" key="3">
    <source>
        <dbReference type="EMBL" id="KAF2258458.1"/>
    </source>
</evidence>
<feature type="region of interest" description="Disordered" evidence="1">
    <location>
        <begin position="396"/>
        <end position="462"/>
    </location>
</feature>
<feature type="compositionally biased region" description="Basic and acidic residues" evidence="1">
    <location>
        <begin position="565"/>
        <end position="574"/>
    </location>
</feature>
<dbReference type="InterPro" id="IPR010730">
    <property type="entry name" value="HET"/>
</dbReference>
<dbReference type="PANTHER" id="PTHR33112">
    <property type="entry name" value="DOMAIN PROTEIN, PUTATIVE-RELATED"/>
    <property type="match status" value="1"/>
</dbReference>
<feature type="compositionally biased region" description="Polar residues" evidence="1">
    <location>
        <begin position="554"/>
        <end position="564"/>
    </location>
</feature>
<dbReference type="PROSITE" id="PS50011">
    <property type="entry name" value="PROTEIN_KINASE_DOM"/>
    <property type="match status" value="1"/>
</dbReference>
<dbReference type="Gene3D" id="1.10.510.10">
    <property type="entry name" value="Transferase(Phosphotransferase) domain 1"/>
    <property type="match status" value="1"/>
</dbReference>
<dbReference type="EMBL" id="ML986764">
    <property type="protein sequence ID" value="KAF2258458.1"/>
    <property type="molecule type" value="Genomic_DNA"/>
</dbReference>
<name>A0A9P4JXJ8_9PLEO</name>
<dbReference type="InterPro" id="IPR011009">
    <property type="entry name" value="Kinase-like_dom_sf"/>
</dbReference>
<dbReference type="SMART" id="SM00355">
    <property type="entry name" value="ZnF_C2H2"/>
    <property type="match status" value="3"/>
</dbReference>
<proteinExistence type="predicted"/>
<sequence>MGDEQSFMKPAEGNTPSFFFSGDEGIDTTTGAQFDMGAVQSFDSIDAGIFPIPPETDYGMQRNLSMDNTVGNASWNSQFSPIMNDFVAPNQSFASMYQPQFSHNKRPLQLDTHDFPQPKRHESTDYTGFSPFATSGSVTGSSWTIDTQPTPSSSIEIGLSDEAADVCATWFSKYAILPSDKHVESLSQLTGESSSAIRHWFGQMLKQGLAGHDSAYKSQTSLSQQDQSQSTNEDTTSSQTSQAISCNHETAHTSTTQPILRGGRKGCTPTSDPELLCRDPTKIYQCTRKCGKRYGRKCDWKRNEEEGYPSKSWMCSLCKSQGADRVKPCFRRYHFSQHFKNIHPGLNSADYEDESVFYTDTAFPRKCGFCPHRFVSRQDRIDHIADHFKKGKCMLDWNDEEDDSSDNTDDDDDRPDTDGSDDNRPSDGQSDNDDQNQPGPKQDFNGNGGGNGFGGSQFPPSNAFTQFDLSEFKCAETKQQSAKADASENCGNYNRGQHSKAIDRDRQVISPSHPQDIEPTSSRSQRWRQCSSEPDQALESSFQSPDQVLVPVDQSCNTSPNHGYQSRDSEAERDNTNTLARDAFSMYLANPDPRIGLAPSMMSPQVIYDGVLGPQNPSPLAYPLLPDEGPSNANKGEEIMDNTVCQFCLLYPVCLKTRSEGSGQVLQVVKPHMRTHGNHQPEKCPIATCEYHPKCFAGKYTKDQDTLTHSKGTWVCCFCPDHPKSSTGIEKTFNRADLFKRHLARFHNVRSNKPSAGNLKLVTEKVGDSSACFVIYDNARKFYKHLDNCILGATLENGSSQQGLRGPKGIPEHEEGSTGADIVNSSDTAMDDASDSEESRSWLHTPRYNYPTPTSKRSKRGLRTNAFRDRCVKNEHPTQPSNCADGNVSDTLVPSKVAYPCGFKKCKTLSNGCQHKKMPPQKSIDDFRDPFTHKDIIFLIDNSSKIRTDFTSDRAQFILSAESSFSRNKRQWNYLNMQCEGITEYFTHGATTSAEKQVTYQVFPSLFSIVKSKVPIVQQTSEVPQIKQEAEPMDIYAVPTSSLETEDTQMEVGDSDNGLGKPDENVPGDQVAIVGIASTLANCTTVEDLWNMMYEPDTKPMQLSGKIDRQATLNSQQPLLLSVALEAMENIGQLDSTQRSSLGNIFEFVRVARMHLSAATTGWSNINTLMSTITNLSQTFLSVKLLGTGGFSTVDEVIHRETNLRVGRKTLKNRERSAMEELKKEVTVLQKLRHPHIIRFLGAYSKGDKVSILLSPVAETTLAAWLAQNSLEKPSGLSATIVKMYGCLASSVRYLHEQRPIVKHMDIKPQNILVMHGNYEHPHVVLSDFGISSSDDIAHGPHSTPLTRQYCAPEVPAGVAREQTADIWSLGCVFLEMAGVAFGHDKKQWHRFRHEFCGCDGKYYWQNVPLLQKYLSELLDQSADLLEATVLHTVKSMLHNEPTERPDATRLTMIFTPAPCCLSWPNDNVAFPGPLEELSTVEMLIHEDGVDCLDHLQLCHGVNDKRKRESFKQAQTWLDECSQSHSACRQQTDDAKTLPTRLLKVQPSDNAGLQVKIISSADMGSEQIDYAVISHMWSSSDLILTDELLQDTAGVLPRDILSRPIANAISTASCIGYRYIWLDSLCILQDSEEEKQRECAAMASVYRNASLTIVVDNKAPDPTLDWYTTGFAWDTRAWSLQERLLSRRLLHTAGEQMYWECNALKASETFPQGLPPLVWEKVHTKGLGMPAPISAKSEPASGLPRVWRDCQHIKREDKETLVNSYQRLALSQSKSWRLPLRRPTSVSTPTKQDDSFHFEFSFRFPSKVSKINPSQRVKRNKPQKHEKMHKFHDHIIKPVLSLDDPLGNAA</sequence>
<evidence type="ECO:0000259" key="2">
    <source>
        <dbReference type="PROSITE" id="PS50011"/>
    </source>
</evidence>
<feature type="region of interest" description="Disordered" evidence="1">
    <location>
        <begin position="797"/>
        <end position="861"/>
    </location>
</feature>
<dbReference type="SMART" id="SM00220">
    <property type="entry name" value="S_TKc"/>
    <property type="match status" value="1"/>
</dbReference>
<evidence type="ECO:0000313" key="4">
    <source>
        <dbReference type="Proteomes" id="UP000800093"/>
    </source>
</evidence>
<feature type="compositionally biased region" description="Low complexity" evidence="1">
    <location>
        <begin position="521"/>
        <end position="532"/>
    </location>
</feature>
<feature type="region of interest" description="Disordered" evidence="1">
    <location>
        <begin position="482"/>
        <end position="574"/>
    </location>
</feature>
<organism evidence="3 4">
    <name type="scientific">Lojkania enalia</name>
    <dbReference type="NCBI Taxonomy" id="147567"/>
    <lineage>
        <taxon>Eukaryota</taxon>
        <taxon>Fungi</taxon>
        <taxon>Dikarya</taxon>
        <taxon>Ascomycota</taxon>
        <taxon>Pezizomycotina</taxon>
        <taxon>Dothideomycetes</taxon>
        <taxon>Pleosporomycetidae</taxon>
        <taxon>Pleosporales</taxon>
        <taxon>Pleosporales incertae sedis</taxon>
        <taxon>Lojkania</taxon>
    </lineage>
</organism>
<feature type="compositionally biased region" description="Gly residues" evidence="1">
    <location>
        <begin position="446"/>
        <end position="455"/>
    </location>
</feature>
<feature type="compositionally biased region" description="Acidic residues" evidence="1">
    <location>
        <begin position="397"/>
        <end position="420"/>
    </location>
</feature>
<dbReference type="GO" id="GO:0005524">
    <property type="term" value="F:ATP binding"/>
    <property type="evidence" value="ECO:0007669"/>
    <property type="project" value="InterPro"/>
</dbReference>
<dbReference type="SUPFAM" id="SSF56112">
    <property type="entry name" value="Protein kinase-like (PK-like)"/>
    <property type="match status" value="1"/>
</dbReference>
<feature type="region of interest" description="Disordered" evidence="1">
    <location>
        <begin position="217"/>
        <end position="266"/>
    </location>
</feature>
<dbReference type="InterPro" id="IPR000719">
    <property type="entry name" value="Prot_kinase_dom"/>
</dbReference>
<dbReference type="Pfam" id="PF00069">
    <property type="entry name" value="Pkinase"/>
    <property type="match status" value="1"/>
</dbReference>
<dbReference type="Proteomes" id="UP000800093">
    <property type="component" value="Unassembled WGS sequence"/>
</dbReference>
<feature type="compositionally biased region" description="Polar residues" evidence="1">
    <location>
        <begin position="231"/>
        <end position="258"/>
    </location>
</feature>
<dbReference type="PROSITE" id="PS00108">
    <property type="entry name" value="PROTEIN_KINASE_ST"/>
    <property type="match status" value="1"/>
</dbReference>
<dbReference type="CDD" id="cd00180">
    <property type="entry name" value="PKc"/>
    <property type="match status" value="1"/>
</dbReference>
<feature type="region of interest" description="Disordered" evidence="1">
    <location>
        <begin position="1"/>
        <end position="24"/>
    </location>
</feature>
<dbReference type="GO" id="GO:0004672">
    <property type="term" value="F:protein kinase activity"/>
    <property type="evidence" value="ECO:0007669"/>
    <property type="project" value="InterPro"/>
</dbReference>
<accession>A0A9P4JXJ8</accession>